<evidence type="ECO:0000256" key="3">
    <source>
        <dbReference type="ARBA" id="ARBA00022801"/>
    </source>
</evidence>
<protein>
    <submittedName>
        <fullName evidence="6">Creatininase family protein</fullName>
    </submittedName>
</protein>
<evidence type="ECO:0000256" key="2">
    <source>
        <dbReference type="ARBA" id="ARBA00022723"/>
    </source>
</evidence>
<organism evidence="6 7">
    <name type="scientific">Nocardiopsis coralli</name>
    <dbReference type="NCBI Taxonomy" id="2772213"/>
    <lineage>
        <taxon>Bacteria</taxon>
        <taxon>Bacillati</taxon>
        <taxon>Actinomycetota</taxon>
        <taxon>Actinomycetes</taxon>
        <taxon>Streptosporangiales</taxon>
        <taxon>Nocardiopsidaceae</taxon>
        <taxon>Nocardiopsis</taxon>
    </lineage>
</organism>
<reference evidence="6 7" key="1">
    <citation type="submission" date="2020-09" db="EMBL/GenBank/DDBJ databases">
        <title>Diversity and distribution of actinomycetes associated with coral in the coast of Hainan.</title>
        <authorList>
            <person name="Li F."/>
        </authorList>
    </citation>
    <scope>NUCLEOTIDE SEQUENCE [LARGE SCALE GENOMIC DNA]</scope>
    <source>
        <strain evidence="6 7">HNM0947</strain>
    </source>
</reference>
<accession>A0ABR9P125</accession>
<dbReference type="Gene3D" id="3.40.50.10310">
    <property type="entry name" value="Creatininase"/>
    <property type="match status" value="1"/>
</dbReference>
<dbReference type="InterPro" id="IPR024087">
    <property type="entry name" value="Creatininase-like_sf"/>
</dbReference>
<dbReference type="InterPro" id="IPR003785">
    <property type="entry name" value="Creatininase/forma_Hydrolase"/>
</dbReference>
<dbReference type="SUPFAM" id="SSF102215">
    <property type="entry name" value="Creatininase"/>
    <property type="match status" value="1"/>
</dbReference>
<gene>
    <name evidence="6" type="ORF">IDM40_02190</name>
</gene>
<evidence type="ECO:0000256" key="4">
    <source>
        <dbReference type="ARBA" id="ARBA00022833"/>
    </source>
</evidence>
<dbReference type="EMBL" id="JADBGI010000002">
    <property type="protein sequence ID" value="MBE2997516.1"/>
    <property type="molecule type" value="Genomic_DNA"/>
</dbReference>
<dbReference type="Pfam" id="PF02633">
    <property type="entry name" value="Creatininase"/>
    <property type="match status" value="1"/>
</dbReference>
<comment type="cofactor">
    <cofactor evidence="1">
        <name>Zn(2+)</name>
        <dbReference type="ChEBI" id="CHEBI:29105"/>
    </cofactor>
</comment>
<name>A0ABR9P125_9ACTN</name>
<dbReference type="PANTHER" id="PTHR35005:SF1">
    <property type="entry name" value="2-AMINO-5-FORMYLAMINO-6-RIBOSYLAMINOPYRIMIDIN-4(3H)-ONE 5'-MONOPHOSPHATE DEFORMYLASE"/>
    <property type="match status" value="1"/>
</dbReference>
<keyword evidence="3" id="KW-0378">Hydrolase</keyword>
<keyword evidence="7" id="KW-1185">Reference proteome</keyword>
<dbReference type="Proteomes" id="UP000806528">
    <property type="component" value="Unassembled WGS sequence"/>
</dbReference>
<comment type="similarity">
    <text evidence="5">Belongs to the creatininase superfamily.</text>
</comment>
<dbReference type="PANTHER" id="PTHR35005">
    <property type="entry name" value="3-DEHYDRO-SCYLLO-INOSOSE HYDROLASE"/>
    <property type="match status" value="1"/>
</dbReference>
<evidence type="ECO:0000313" key="6">
    <source>
        <dbReference type="EMBL" id="MBE2997516.1"/>
    </source>
</evidence>
<dbReference type="RefSeq" id="WP_193120182.1">
    <property type="nucleotide sequence ID" value="NZ_JADBGI010000002.1"/>
</dbReference>
<evidence type="ECO:0000313" key="7">
    <source>
        <dbReference type="Proteomes" id="UP000806528"/>
    </source>
</evidence>
<evidence type="ECO:0000256" key="5">
    <source>
        <dbReference type="ARBA" id="ARBA00024029"/>
    </source>
</evidence>
<evidence type="ECO:0000256" key="1">
    <source>
        <dbReference type="ARBA" id="ARBA00001947"/>
    </source>
</evidence>
<keyword evidence="2" id="KW-0479">Metal-binding</keyword>
<sequence length="241" mass="25057">MHESEYGALPLTTGPEEGARDARVALLPVGSLEQHGAHLPLVTDTVVACVLARELARAYPVRTLPPLTFGCSHEHAAWPGTVSVSARTLDAVVTDIAASLEPARLAVVNGHGGNHVLANTAQASGGRIALFPGPQEWEAARSEAGLATDNDTDMHAGELETSVLLHAAPHLVRPGYRDADHLTGPRDHMGVLGLAPYAPSGVVGRPSLARADKGRVVLASLTRRFAGHLQALTGDPGPTPP</sequence>
<keyword evidence="4" id="KW-0862">Zinc</keyword>
<proteinExistence type="inferred from homology"/>
<comment type="caution">
    <text evidence="6">The sequence shown here is derived from an EMBL/GenBank/DDBJ whole genome shotgun (WGS) entry which is preliminary data.</text>
</comment>